<dbReference type="Gene3D" id="2.130.10.10">
    <property type="entry name" value="YVTN repeat-like/Quinoprotein amine dehydrogenase"/>
    <property type="match status" value="1"/>
</dbReference>
<feature type="repeat" description="WD" evidence="4">
    <location>
        <begin position="443"/>
        <end position="485"/>
    </location>
</feature>
<dbReference type="OrthoDB" id="2161379at2759"/>
<feature type="repeat" description="WD" evidence="4">
    <location>
        <begin position="341"/>
        <end position="383"/>
    </location>
</feature>
<proteinExistence type="predicted"/>
<dbReference type="InterPro" id="IPR020472">
    <property type="entry name" value="WD40_PAC1"/>
</dbReference>
<dbReference type="InterPro" id="IPR015943">
    <property type="entry name" value="WD40/YVTN_repeat-like_dom_sf"/>
</dbReference>
<dbReference type="InterPro" id="IPR036322">
    <property type="entry name" value="WD40_repeat_dom_sf"/>
</dbReference>
<dbReference type="Pfam" id="PF23609">
    <property type="entry name" value="Beta-prop_EIPR1"/>
    <property type="match status" value="1"/>
</dbReference>
<keyword evidence="9" id="KW-1185">Reference proteome</keyword>
<evidence type="ECO:0000313" key="9">
    <source>
        <dbReference type="Proteomes" id="UP000245771"/>
    </source>
</evidence>
<dbReference type="GO" id="GO:0005730">
    <property type="term" value="C:nucleolus"/>
    <property type="evidence" value="ECO:0007669"/>
    <property type="project" value="TreeGrafter"/>
</dbReference>
<dbReference type="InterPro" id="IPR022052">
    <property type="entry name" value="Histone-bd_RBBP4-like_N"/>
</dbReference>
<dbReference type="SUPFAM" id="SSF50978">
    <property type="entry name" value="WD40 repeat-like"/>
    <property type="match status" value="1"/>
</dbReference>
<dbReference type="GO" id="GO:0042254">
    <property type="term" value="P:ribosome biogenesis"/>
    <property type="evidence" value="ECO:0007669"/>
    <property type="project" value="TreeGrafter"/>
</dbReference>
<dbReference type="PANTHER" id="PTHR45903:SF1">
    <property type="entry name" value="GLUTAMATE-RICH WD REPEAT-CONTAINING PROTEIN 1"/>
    <property type="match status" value="1"/>
</dbReference>
<feature type="compositionally biased region" description="Polar residues" evidence="5">
    <location>
        <begin position="22"/>
        <end position="37"/>
    </location>
</feature>
<feature type="domain" description="Histone-binding protein RBBP4-like N-terminal" evidence="6">
    <location>
        <begin position="117"/>
        <end position="184"/>
    </location>
</feature>
<sequence>MSNKRAASPERASNGKAKEVEVQQNGITKQPRTSEANAQRAHARKDEDDGMGEFEDPFEDEFEEESEAGSEDGEGMEIDGVKVDGEIQRPEGDDDEEQEPETKVYIPGVGEALPEGQQLEPDQSAYEMLHRLNVTWPCLSFDILQDHLGSTSRRYPHSAYFVAGTQADTAKNNELMVMKASALHKTQKDGDDEDDDEEDDDDDDNLDDDAILEYKSIPHLGGINRVRAAPVAAPTVSSEPSLDPYPVATWSELGQVDIWDVRPLFNALDRPGSSTFDRKGYKPMHTVKSHSIEGYAMDWAGSGGGASGRASSLRLLTGDCHSKIFLTTSSQAGFTTHPNAFLSHTSSVEDLQWSPKEPTVFASCSADKSVRIWDVRVKSKKSVINVEDAHDQDVNVISWNKTTDYLLLSGGDEGCVKVWDLRNFKPATAGSTQAEKPSAVASFQWHTAPISSVEWHPTEDSVFAASGRDGQVTLWDLSVEEDEEEAAARESYKGPDGKDVPHQLLFCHQGASEIKEVHWHPQISGMLISTSADGFHLFKTISV</sequence>
<feature type="repeat" description="WD" evidence="4">
    <location>
        <begin position="387"/>
        <end position="429"/>
    </location>
</feature>
<organism evidence="8 9">
    <name type="scientific">Meira miltonrushii</name>
    <dbReference type="NCBI Taxonomy" id="1280837"/>
    <lineage>
        <taxon>Eukaryota</taxon>
        <taxon>Fungi</taxon>
        <taxon>Dikarya</taxon>
        <taxon>Basidiomycota</taxon>
        <taxon>Ustilaginomycotina</taxon>
        <taxon>Exobasidiomycetes</taxon>
        <taxon>Exobasidiales</taxon>
        <taxon>Brachybasidiaceae</taxon>
        <taxon>Meira</taxon>
    </lineage>
</organism>
<dbReference type="PROSITE" id="PS50082">
    <property type="entry name" value="WD_REPEATS_2"/>
    <property type="match status" value="3"/>
</dbReference>
<gene>
    <name evidence="8" type="ORF">FA14DRAFT_160242</name>
</gene>
<dbReference type="PANTHER" id="PTHR45903">
    <property type="entry name" value="GLUTAMATE-RICH WD REPEAT-CONTAINING PROTEIN 1"/>
    <property type="match status" value="1"/>
</dbReference>
<keyword evidence="2" id="KW-0677">Repeat</keyword>
<feature type="region of interest" description="Disordered" evidence="5">
    <location>
        <begin position="1"/>
        <end position="102"/>
    </location>
</feature>
<dbReference type="FunCoup" id="A0A316VER1">
    <property type="interactions" value="483"/>
</dbReference>
<dbReference type="PROSITE" id="PS50294">
    <property type="entry name" value="WD_REPEATS_REGION"/>
    <property type="match status" value="3"/>
</dbReference>
<evidence type="ECO:0000313" key="8">
    <source>
        <dbReference type="EMBL" id="PWN34793.1"/>
    </source>
</evidence>
<feature type="region of interest" description="Disordered" evidence="5">
    <location>
        <begin position="184"/>
        <end position="207"/>
    </location>
</feature>
<dbReference type="RefSeq" id="XP_025355095.1">
    <property type="nucleotide sequence ID" value="XM_025498586.1"/>
</dbReference>
<evidence type="ECO:0000256" key="3">
    <source>
        <dbReference type="ARBA" id="ARBA00040876"/>
    </source>
</evidence>
<feature type="compositionally biased region" description="Basic and acidic residues" evidence="5">
    <location>
        <begin position="79"/>
        <end position="91"/>
    </location>
</feature>
<dbReference type="AlphaFoldDB" id="A0A316VER1"/>
<dbReference type="Proteomes" id="UP000245771">
    <property type="component" value="Unassembled WGS sequence"/>
</dbReference>
<accession>A0A316VER1</accession>
<feature type="compositionally biased region" description="Acidic residues" evidence="5">
    <location>
        <begin position="190"/>
        <end position="207"/>
    </location>
</feature>
<evidence type="ECO:0000256" key="1">
    <source>
        <dbReference type="ARBA" id="ARBA00022574"/>
    </source>
</evidence>
<keyword evidence="1 4" id="KW-0853">WD repeat</keyword>
<protein>
    <recommendedName>
        <fullName evidence="3">Glutamate-rich WD repeat-containing protein 1</fullName>
    </recommendedName>
</protein>
<evidence type="ECO:0000256" key="2">
    <source>
        <dbReference type="ARBA" id="ARBA00022737"/>
    </source>
</evidence>
<dbReference type="InParanoid" id="A0A316VER1"/>
<feature type="compositionally biased region" description="Acidic residues" evidence="5">
    <location>
        <begin position="48"/>
        <end position="77"/>
    </location>
</feature>
<reference evidence="8 9" key="1">
    <citation type="journal article" date="2018" name="Mol. Biol. Evol.">
        <title>Broad Genomic Sampling Reveals a Smut Pathogenic Ancestry of the Fungal Clade Ustilaginomycotina.</title>
        <authorList>
            <person name="Kijpornyongpan T."/>
            <person name="Mondo S.J."/>
            <person name="Barry K."/>
            <person name="Sandor L."/>
            <person name="Lee J."/>
            <person name="Lipzen A."/>
            <person name="Pangilinan J."/>
            <person name="LaButti K."/>
            <person name="Hainaut M."/>
            <person name="Henrissat B."/>
            <person name="Grigoriev I.V."/>
            <person name="Spatafora J.W."/>
            <person name="Aime M.C."/>
        </authorList>
    </citation>
    <scope>NUCLEOTIDE SEQUENCE [LARGE SCALE GENOMIC DNA]</scope>
    <source>
        <strain evidence="8 9">MCA 3882</strain>
    </source>
</reference>
<dbReference type="SMART" id="SM00320">
    <property type="entry name" value="WD40"/>
    <property type="match status" value="5"/>
</dbReference>
<feature type="domain" description="EIPR1-like beta-propeller" evidence="7">
    <location>
        <begin position="307"/>
        <end position="475"/>
    </location>
</feature>
<dbReference type="PRINTS" id="PR00320">
    <property type="entry name" value="GPROTEINBRPT"/>
</dbReference>
<dbReference type="STRING" id="1280837.A0A316VER1"/>
<dbReference type="InterPro" id="IPR059104">
    <property type="entry name" value="Beta-prop_EIPR1-like"/>
</dbReference>
<evidence type="ECO:0000259" key="6">
    <source>
        <dbReference type="Pfam" id="PF12265"/>
    </source>
</evidence>
<evidence type="ECO:0000256" key="5">
    <source>
        <dbReference type="SAM" id="MobiDB-lite"/>
    </source>
</evidence>
<dbReference type="InterPro" id="IPR051972">
    <property type="entry name" value="Glutamate-rich_WD_repeat"/>
</dbReference>
<evidence type="ECO:0000259" key="7">
    <source>
        <dbReference type="Pfam" id="PF23609"/>
    </source>
</evidence>
<dbReference type="GeneID" id="37020367"/>
<dbReference type="EMBL" id="KZ819603">
    <property type="protein sequence ID" value="PWN34793.1"/>
    <property type="molecule type" value="Genomic_DNA"/>
</dbReference>
<name>A0A316VER1_9BASI</name>
<evidence type="ECO:0000256" key="4">
    <source>
        <dbReference type="PROSITE-ProRule" id="PRU00221"/>
    </source>
</evidence>
<dbReference type="InterPro" id="IPR001680">
    <property type="entry name" value="WD40_rpt"/>
</dbReference>
<dbReference type="Pfam" id="PF12265">
    <property type="entry name" value="CAF1C_H4-bd"/>
    <property type="match status" value="1"/>
</dbReference>